<name>A0A0R1LIC2_9LACO</name>
<evidence type="ECO:0008006" key="4">
    <source>
        <dbReference type="Google" id="ProtNLM"/>
    </source>
</evidence>
<gene>
    <name evidence="2" type="ORF">FD25_GL000918</name>
</gene>
<keyword evidence="3" id="KW-1185">Reference proteome</keyword>
<accession>A0A0R1LIC2</accession>
<evidence type="ECO:0000313" key="2">
    <source>
        <dbReference type="EMBL" id="KRK95535.1"/>
    </source>
</evidence>
<keyword evidence="1" id="KW-0732">Signal</keyword>
<organism evidence="2 3">
    <name type="scientific">Levilactobacillus acidifarinae DSM 19394 = JCM 15949</name>
    <dbReference type="NCBI Taxonomy" id="1423715"/>
    <lineage>
        <taxon>Bacteria</taxon>
        <taxon>Bacillati</taxon>
        <taxon>Bacillota</taxon>
        <taxon>Bacilli</taxon>
        <taxon>Lactobacillales</taxon>
        <taxon>Lactobacillaceae</taxon>
        <taxon>Levilactobacillus</taxon>
    </lineage>
</organism>
<dbReference type="Proteomes" id="UP000051955">
    <property type="component" value="Unassembled WGS sequence"/>
</dbReference>
<dbReference type="OrthoDB" id="2291485at2"/>
<dbReference type="PATRIC" id="fig|1423715.3.peg.945"/>
<sequence length="190" mass="20789">MKNSLIKKIVVSGAVVVGMFAFGGVMPASASTVTPNNGHFASRTVTYHINSSSKHWQKVWKKAIHKFGHNGTIKLKATTKKKAQLTLTTVAKFKNHGTWDASWSDDDATGVRTSARLRLSRKDCNEKLYIAKINTIVYGESRYPVEAIAAGVGLDHSTKNKGSLMNDNEWHSNLTKGDKLGLAEAYANVK</sequence>
<feature type="chain" id="PRO_5006407343" description="Surface layer protein A domain-containing protein" evidence="1">
    <location>
        <begin position="31"/>
        <end position="190"/>
    </location>
</feature>
<dbReference type="AlphaFoldDB" id="A0A0R1LIC2"/>
<evidence type="ECO:0000313" key="3">
    <source>
        <dbReference type="Proteomes" id="UP000051955"/>
    </source>
</evidence>
<dbReference type="RefSeq" id="WP_057802210.1">
    <property type="nucleotide sequence ID" value="NZ_AZDV01000007.1"/>
</dbReference>
<dbReference type="EMBL" id="AZDV01000007">
    <property type="protein sequence ID" value="KRK95535.1"/>
    <property type="molecule type" value="Genomic_DNA"/>
</dbReference>
<comment type="caution">
    <text evidence="2">The sequence shown here is derived from an EMBL/GenBank/DDBJ whole genome shotgun (WGS) entry which is preliminary data.</text>
</comment>
<protein>
    <recommendedName>
        <fullName evidence="4">Surface layer protein A domain-containing protein</fullName>
    </recommendedName>
</protein>
<feature type="signal peptide" evidence="1">
    <location>
        <begin position="1"/>
        <end position="30"/>
    </location>
</feature>
<reference evidence="2 3" key="1">
    <citation type="journal article" date="2015" name="Genome Announc.">
        <title>Expanding the biotechnology potential of lactobacilli through comparative genomics of 213 strains and associated genera.</title>
        <authorList>
            <person name="Sun Z."/>
            <person name="Harris H.M."/>
            <person name="McCann A."/>
            <person name="Guo C."/>
            <person name="Argimon S."/>
            <person name="Zhang W."/>
            <person name="Yang X."/>
            <person name="Jeffery I.B."/>
            <person name="Cooney J.C."/>
            <person name="Kagawa T.F."/>
            <person name="Liu W."/>
            <person name="Song Y."/>
            <person name="Salvetti E."/>
            <person name="Wrobel A."/>
            <person name="Rasinkangas P."/>
            <person name="Parkhill J."/>
            <person name="Rea M.C."/>
            <person name="O'Sullivan O."/>
            <person name="Ritari J."/>
            <person name="Douillard F.P."/>
            <person name="Paul Ross R."/>
            <person name="Yang R."/>
            <person name="Briner A.E."/>
            <person name="Felis G.E."/>
            <person name="de Vos W.M."/>
            <person name="Barrangou R."/>
            <person name="Klaenhammer T.R."/>
            <person name="Caufield P.W."/>
            <person name="Cui Y."/>
            <person name="Zhang H."/>
            <person name="O'Toole P.W."/>
        </authorList>
    </citation>
    <scope>NUCLEOTIDE SEQUENCE [LARGE SCALE GENOMIC DNA]</scope>
    <source>
        <strain evidence="2 3">DSM 19394</strain>
    </source>
</reference>
<proteinExistence type="predicted"/>
<evidence type="ECO:0000256" key="1">
    <source>
        <dbReference type="SAM" id="SignalP"/>
    </source>
</evidence>